<dbReference type="PROSITE" id="PS50102">
    <property type="entry name" value="RRM"/>
    <property type="match status" value="1"/>
</dbReference>
<dbReference type="InterPro" id="IPR035979">
    <property type="entry name" value="RBD_domain_sf"/>
</dbReference>
<dbReference type="Gene3D" id="3.30.70.330">
    <property type="match status" value="1"/>
</dbReference>
<dbReference type="InterPro" id="IPR012677">
    <property type="entry name" value="Nucleotide-bd_a/b_plait_sf"/>
</dbReference>
<evidence type="ECO:0000313" key="3">
    <source>
        <dbReference type="EMBL" id="MFC3809135.1"/>
    </source>
</evidence>
<dbReference type="EMBL" id="JBHRYQ010000001">
    <property type="protein sequence ID" value="MFC3809135.1"/>
    <property type="molecule type" value="Genomic_DNA"/>
</dbReference>
<dbReference type="InterPro" id="IPR000504">
    <property type="entry name" value="RRM_dom"/>
</dbReference>
<dbReference type="PANTHER" id="PTHR48027">
    <property type="entry name" value="HETEROGENEOUS NUCLEAR RIBONUCLEOPROTEIN 87F-RELATED"/>
    <property type="match status" value="1"/>
</dbReference>
<sequence>MNIFVAKLNYDTSDDTLLGAFEEFGTVDSAKVIIDKFTGRSKGFGFVEMPNDDEAKNAINTLNETELDGRTIVVKVAEPKGERPQRRERY</sequence>
<organism evidence="3 4">
    <name type="scientific">Lacihabitans lacunae</name>
    <dbReference type="NCBI Taxonomy" id="1028214"/>
    <lineage>
        <taxon>Bacteria</taxon>
        <taxon>Pseudomonadati</taxon>
        <taxon>Bacteroidota</taxon>
        <taxon>Cytophagia</taxon>
        <taxon>Cytophagales</taxon>
        <taxon>Leadbetterellaceae</taxon>
        <taxon>Lacihabitans</taxon>
    </lineage>
</organism>
<keyword evidence="1" id="KW-0694">RNA-binding</keyword>
<keyword evidence="4" id="KW-1185">Reference proteome</keyword>
<reference evidence="4" key="1">
    <citation type="journal article" date="2019" name="Int. J. Syst. Evol. Microbiol.">
        <title>The Global Catalogue of Microorganisms (GCM) 10K type strain sequencing project: providing services to taxonomists for standard genome sequencing and annotation.</title>
        <authorList>
            <consortium name="The Broad Institute Genomics Platform"/>
            <consortium name="The Broad Institute Genome Sequencing Center for Infectious Disease"/>
            <person name="Wu L."/>
            <person name="Ma J."/>
        </authorList>
    </citation>
    <scope>NUCLEOTIDE SEQUENCE [LARGE SCALE GENOMIC DNA]</scope>
    <source>
        <strain evidence="4">CECT 7956</strain>
    </source>
</reference>
<dbReference type="RefSeq" id="WP_379833771.1">
    <property type="nucleotide sequence ID" value="NZ_JBHRYQ010000001.1"/>
</dbReference>
<dbReference type="Proteomes" id="UP001595616">
    <property type="component" value="Unassembled WGS sequence"/>
</dbReference>
<feature type="domain" description="RRM" evidence="2">
    <location>
        <begin position="1"/>
        <end position="79"/>
    </location>
</feature>
<evidence type="ECO:0000259" key="2">
    <source>
        <dbReference type="PROSITE" id="PS50102"/>
    </source>
</evidence>
<name>A0ABV7YQ56_9BACT</name>
<gene>
    <name evidence="3" type="ORF">ACFOOI_00595</name>
</gene>
<accession>A0ABV7YQ56</accession>
<evidence type="ECO:0000256" key="1">
    <source>
        <dbReference type="ARBA" id="ARBA00022884"/>
    </source>
</evidence>
<comment type="caution">
    <text evidence="3">The sequence shown here is derived from an EMBL/GenBank/DDBJ whole genome shotgun (WGS) entry which is preliminary data.</text>
</comment>
<proteinExistence type="predicted"/>
<dbReference type="Pfam" id="PF00076">
    <property type="entry name" value="RRM_1"/>
    <property type="match status" value="1"/>
</dbReference>
<protein>
    <submittedName>
        <fullName evidence="3">RNA recognition motif domain-containing protein</fullName>
    </submittedName>
</protein>
<dbReference type="SUPFAM" id="SSF54928">
    <property type="entry name" value="RNA-binding domain, RBD"/>
    <property type="match status" value="1"/>
</dbReference>
<evidence type="ECO:0000313" key="4">
    <source>
        <dbReference type="Proteomes" id="UP001595616"/>
    </source>
</evidence>
<dbReference type="InterPro" id="IPR052462">
    <property type="entry name" value="SLIRP/GR-RBP-like"/>
</dbReference>
<dbReference type="SMART" id="SM00360">
    <property type="entry name" value="RRM"/>
    <property type="match status" value="1"/>
</dbReference>